<dbReference type="InterPro" id="IPR009492">
    <property type="entry name" value="TniQ"/>
</dbReference>
<dbReference type="Pfam" id="PF15978">
    <property type="entry name" value="TnsD"/>
    <property type="match status" value="1"/>
</dbReference>
<evidence type="ECO:0000313" key="4">
    <source>
        <dbReference type="Proteomes" id="UP001314796"/>
    </source>
</evidence>
<evidence type="ECO:0008006" key="5">
    <source>
        <dbReference type="Google" id="ProtNLM"/>
    </source>
</evidence>
<dbReference type="RefSeq" id="WP_204404119.1">
    <property type="nucleotide sequence ID" value="NZ_JAFBEE010000026.1"/>
</dbReference>
<reference evidence="3 4" key="1">
    <citation type="submission" date="2021-01" db="EMBL/GenBank/DDBJ databases">
        <title>Genomic Encyclopedia of Type Strains, Phase IV (KMG-IV): sequencing the most valuable type-strain genomes for metagenomic binning, comparative biology and taxonomic classification.</title>
        <authorList>
            <person name="Goeker M."/>
        </authorList>
    </citation>
    <scope>NUCLEOTIDE SEQUENCE [LARGE SCALE GENOMIC DNA]</scope>
    <source>
        <strain evidence="3 4">DSM 25890</strain>
    </source>
</reference>
<accession>A0ABS2NT89</accession>
<proteinExistence type="predicted"/>
<feature type="domain" description="TniQ" evidence="1">
    <location>
        <begin position="4"/>
        <end position="155"/>
    </location>
</feature>
<sequence>MLTFFTDPYKDEILYSTIARYHYYIGNIDFKDTLREVFGKDSVIPSIELSSHLEILANNLGKKYSSEDIISKHTIFPFYAPFLPRNRKQELLNDMKYGHGKGLYTEIGMVAGSICKKEGIYYCPICSKRDIETYGEAYIHREHQLQGVFVCPHNEAKLKKYEIDKRNTSRVSFIRLDERYLDFNVEYENDKTSSRLIEVSKAAYYLLENDLFEFNKDIITKKYKELLDKKELLSINKNIKQRELYEEFMNFYGEEFLEIMESSIDKDNEYNWLKVITRNSNRTVHPIRHVLLINFLSSDIREFFKKDNNHYNPFGKSPWPCLNPVADHYRKDIVYNIKMTADYETRKPVGTFTCDCGFIYSRKGPDINCEDRYMMGRIKNFGHVWEKKLIRYLNLKDYSIRDIAKLMNCDPKTVVKYDKILGIDRFKDSKMNRVKENFKPDDAHNIDIEIYKNTILDFIFNNPNLSRTSIRELCKKEYSYIYKYDREWLLENLPKKLNKIQIDNKSNERVDWSKRDIEVLNAVKNEYLELLAKEKPIRITMSNLGKSLGLLSMLEKNLDKLPKSKAYLEEILESVEVFQLRRTKIIVDEKLENEEQVKLWEIQKKSGIRTEYFNNISVKIENYIDGRYKH</sequence>
<name>A0ABS2NT89_9FIRM</name>
<comment type="caution">
    <text evidence="3">The sequence shown here is derived from an EMBL/GenBank/DDBJ whole genome shotgun (WGS) entry which is preliminary data.</text>
</comment>
<dbReference type="Proteomes" id="UP001314796">
    <property type="component" value="Unassembled WGS sequence"/>
</dbReference>
<dbReference type="InterPro" id="IPR032750">
    <property type="entry name" value="TnsD_C"/>
</dbReference>
<evidence type="ECO:0000259" key="1">
    <source>
        <dbReference type="Pfam" id="PF06527"/>
    </source>
</evidence>
<keyword evidence="4" id="KW-1185">Reference proteome</keyword>
<evidence type="ECO:0000259" key="2">
    <source>
        <dbReference type="Pfam" id="PF15978"/>
    </source>
</evidence>
<organism evidence="3 4">
    <name type="scientific">Alkaliphilus hydrothermalis</name>
    <dbReference type="NCBI Taxonomy" id="1482730"/>
    <lineage>
        <taxon>Bacteria</taxon>
        <taxon>Bacillati</taxon>
        <taxon>Bacillota</taxon>
        <taxon>Clostridia</taxon>
        <taxon>Peptostreptococcales</taxon>
        <taxon>Natronincolaceae</taxon>
        <taxon>Alkaliphilus</taxon>
    </lineage>
</organism>
<protein>
    <recommendedName>
        <fullName evidence="5">Tn7-like transposition protein D</fullName>
    </recommendedName>
</protein>
<dbReference type="Pfam" id="PF06527">
    <property type="entry name" value="TniQ"/>
    <property type="match status" value="1"/>
</dbReference>
<evidence type="ECO:0000313" key="3">
    <source>
        <dbReference type="EMBL" id="MBM7616165.1"/>
    </source>
</evidence>
<dbReference type="EMBL" id="JAFBEE010000026">
    <property type="protein sequence ID" value="MBM7616165.1"/>
    <property type="molecule type" value="Genomic_DNA"/>
</dbReference>
<gene>
    <name evidence="3" type="ORF">JOC73_002741</name>
</gene>
<feature type="domain" description="Transposon Tn7 transposition protein TnsD C-terminal" evidence="2">
    <location>
        <begin position="200"/>
        <end position="568"/>
    </location>
</feature>